<dbReference type="AlphaFoldDB" id="A0A1Y2H5U1"/>
<organism evidence="1 2">
    <name type="scientific">Catenaria anguillulae PL171</name>
    <dbReference type="NCBI Taxonomy" id="765915"/>
    <lineage>
        <taxon>Eukaryota</taxon>
        <taxon>Fungi</taxon>
        <taxon>Fungi incertae sedis</taxon>
        <taxon>Blastocladiomycota</taxon>
        <taxon>Blastocladiomycetes</taxon>
        <taxon>Blastocladiales</taxon>
        <taxon>Catenariaceae</taxon>
        <taxon>Catenaria</taxon>
    </lineage>
</organism>
<evidence type="ECO:0000313" key="2">
    <source>
        <dbReference type="Proteomes" id="UP000193411"/>
    </source>
</evidence>
<protein>
    <submittedName>
        <fullName evidence="1">Uncharacterized protein</fullName>
    </submittedName>
</protein>
<dbReference type="EMBL" id="MCFL01000116">
    <property type="protein sequence ID" value="ORZ29936.1"/>
    <property type="molecule type" value="Genomic_DNA"/>
</dbReference>
<reference evidence="1 2" key="1">
    <citation type="submission" date="2016-07" db="EMBL/GenBank/DDBJ databases">
        <title>Pervasive Adenine N6-methylation of Active Genes in Fungi.</title>
        <authorList>
            <consortium name="DOE Joint Genome Institute"/>
            <person name="Mondo S.J."/>
            <person name="Dannebaum R.O."/>
            <person name="Kuo R.C."/>
            <person name="Labutti K."/>
            <person name="Haridas S."/>
            <person name="Kuo A."/>
            <person name="Salamov A."/>
            <person name="Ahrendt S.R."/>
            <person name="Lipzen A."/>
            <person name="Sullivan W."/>
            <person name="Andreopoulos W.B."/>
            <person name="Clum A."/>
            <person name="Lindquist E."/>
            <person name="Daum C."/>
            <person name="Ramamoorthy G.K."/>
            <person name="Gryganskyi A."/>
            <person name="Culley D."/>
            <person name="Magnuson J.K."/>
            <person name="James T.Y."/>
            <person name="O'Malley M.A."/>
            <person name="Stajich J.E."/>
            <person name="Spatafora J.W."/>
            <person name="Visel A."/>
            <person name="Grigoriev I.V."/>
        </authorList>
    </citation>
    <scope>NUCLEOTIDE SEQUENCE [LARGE SCALE GENOMIC DNA]</scope>
    <source>
        <strain evidence="1 2">PL171</strain>
    </source>
</reference>
<dbReference type="Proteomes" id="UP000193411">
    <property type="component" value="Unassembled WGS sequence"/>
</dbReference>
<comment type="caution">
    <text evidence="1">The sequence shown here is derived from an EMBL/GenBank/DDBJ whole genome shotgun (WGS) entry which is preliminary data.</text>
</comment>
<name>A0A1Y2H5U1_9FUNG</name>
<sequence>MSAHTETYLNAAMYWLGHIARSLPEHERVAHANQMHKVFQVISPHIKSEYEWLQIFSRVAQYYLTRSQHVYGTIMTPAQVLAVAYHLTDVVNNDCTVHTKYITNVTNISIPHFKRIYLETVGYKVFINLSQMSHMLSMFVSQGQNPIVA</sequence>
<proteinExistence type="predicted"/>
<accession>A0A1Y2H5U1</accession>
<gene>
    <name evidence="1" type="ORF">BCR44DRAFT_23401</name>
</gene>
<evidence type="ECO:0000313" key="1">
    <source>
        <dbReference type="EMBL" id="ORZ29936.1"/>
    </source>
</evidence>
<keyword evidence="2" id="KW-1185">Reference proteome</keyword>